<gene>
    <name evidence="1" type="ORF">NMP03_00445</name>
</gene>
<evidence type="ECO:0000313" key="2">
    <source>
        <dbReference type="Proteomes" id="UP001058533"/>
    </source>
</evidence>
<dbReference type="EMBL" id="CP101740">
    <property type="protein sequence ID" value="UUL82752.1"/>
    <property type="molecule type" value="Genomic_DNA"/>
</dbReference>
<sequence>MRRIFKGWGEGERRKDDAGGKLEHAAMGTRSAAFDTEINPGRGDYTFVASDKAFASRPTRR</sequence>
<name>A0ABY5L7H8_9SPHN</name>
<evidence type="ECO:0000313" key="1">
    <source>
        <dbReference type="EMBL" id="UUL82752.1"/>
    </source>
</evidence>
<keyword evidence="2" id="KW-1185">Reference proteome</keyword>
<dbReference type="RefSeq" id="WP_256506602.1">
    <property type="nucleotide sequence ID" value="NZ_CP101740.1"/>
</dbReference>
<reference evidence="1" key="1">
    <citation type="submission" date="2022-07" db="EMBL/GenBank/DDBJ databases">
        <title>Sphingomonas sp. nov., a novel bacterium isolated from the north slope of the Mount Everest.</title>
        <authorList>
            <person name="Cui X."/>
            <person name="Liu Y."/>
        </authorList>
    </citation>
    <scope>NUCLEOTIDE SEQUENCE</scope>
    <source>
        <strain evidence="1">S5-59</strain>
    </source>
</reference>
<protein>
    <submittedName>
        <fullName evidence="1">Uncharacterized protein</fullName>
    </submittedName>
</protein>
<proteinExistence type="predicted"/>
<organism evidence="1 2">
    <name type="scientific">Sphingomonas qomolangmaensis</name>
    <dbReference type="NCBI Taxonomy" id="2918765"/>
    <lineage>
        <taxon>Bacteria</taxon>
        <taxon>Pseudomonadati</taxon>
        <taxon>Pseudomonadota</taxon>
        <taxon>Alphaproteobacteria</taxon>
        <taxon>Sphingomonadales</taxon>
        <taxon>Sphingomonadaceae</taxon>
        <taxon>Sphingomonas</taxon>
    </lineage>
</organism>
<dbReference type="Proteomes" id="UP001058533">
    <property type="component" value="Chromosome"/>
</dbReference>
<accession>A0ABY5L7H8</accession>